<dbReference type="SUPFAM" id="SSF53098">
    <property type="entry name" value="Ribonuclease H-like"/>
    <property type="match status" value="1"/>
</dbReference>
<evidence type="ECO:0000313" key="2">
    <source>
        <dbReference type="EMBL" id="KAG5648450.1"/>
    </source>
</evidence>
<proteinExistence type="predicted"/>
<feature type="non-terminal residue" evidence="2">
    <location>
        <position position="1"/>
    </location>
</feature>
<name>A0A9P7KH46_9AGAR</name>
<feature type="region of interest" description="Disordered" evidence="1">
    <location>
        <begin position="147"/>
        <end position="231"/>
    </location>
</feature>
<dbReference type="AlphaFoldDB" id="A0A9P7KH46"/>
<keyword evidence="3" id="KW-1185">Reference proteome</keyword>
<organism evidence="2 3">
    <name type="scientific">Sphagnurus paluster</name>
    <dbReference type="NCBI Taxonomy" id="117069"/>
    <lineage>
        <taxon>Eukaryota</taxon>
        <taxon>Fungi</taxon>
        <taxon>Dikarya</taxon>
        <taxon>Basidiomycota</taxon>
        <taxon>Agaricomycotina</taxon>
        <taxon>Agaricomycetes</taxon>
        <taxon>Agaricomycetidae</taxon>
        <taxon>Agaricales</taxon>
        <taxon>Tricholomatineae</taxon>
        <taxon>Lyophyllaceae</taxon>
        <taxon>Sphagnurus</taxon>
    </lineage>
</organism>
<dbReference type="OrthoDB" id="3236755at2759"/>
<feature type="compositionally biased region" description="Acidic residues" evidence="1">
    <location>
        <begin position="154"/>
        <end position="163"/>
    </location>
</feature>
<evidence type="ECO:0000256" key="1">
    <source>
        <dbReference type="SAM" id="MobiDB-lite"/>
    </source>
</evidence>
<feature type="compositionally biased region" description="Acidic residues" evidence="1">
    <location>
        <begin position="182"/>
        <end position="191"/>
    </location>
</feature>
<reference evidence="2" key="2">
    <citation type="submission" date="2021-10" db="EMBL/GenBank/DDBJ databases">
        <title>Phylogenomics reveals ancestral predisposition of the termite-cultivated fungus Termitomyces towards a domesticated lifestyle.</title>
        <authorList>
            <person name="Auxier B."/>
            <person name="Grum-Grzhimaylo A."/>
            <person name="Cardenas M.E."/>
            <person name="Lodge J.D."/>
            <person name="Laessoe T."/>
            <person name="Pedersen O."/>
            <person name="Smith M.E."/>
            <person name="Kuyper T.W."/>
            <person name="Franco-Molano E.A."/>
            <person name="Baroni T.J."/>
            <person name="Aanen D.K."/>
        </authorList>
    </citation>
    <scope>NUCLEOTIDE SEQUENCE</scope>
    <source>
        <strain evidence="2">D49</strain>
    </source>
</reference>
<dbReference type="InterPro" id="IPR012337">
    <property type="entry name" value="RNaseH-like_sf"/>
</dbReference>
<dbReference type="Proteomes" id="UP000717328">
    <property type="component" value="Unassembled WGS sequence"/>
</dbReference>
<feature type="non-terminal residue" evidence="2">
    <location>
        <position position="231"/>
    </location>
</feature>
<sequence>KTPSAIPPGIRNLKTFEAVGAYLLKLLVDEIYHGSDQHLAQWKEKPKSFTRAYQAQFTAYAQGAYPFTTLLGPGQSPMQWWEAYVGTENAGILAAIATKLYAAVPHSMADERTMSVITMLNTAQRNRQKVASVMAMVQIRGFYHGERKTRDPNYDESDNEDDIAVPNDDSTNPTEIEPSDSLPEDSVDGEIDLTSSVLEEIPADHPVKPKMSKTVKQNLHAKVKIDSEEEG</sequence>
<comment type="caution">
    <text evidence="2">The sequence shown here is derived from an EMBL/GenBank/DDBJ whole genome shotgun (WGS) entry which is preliminary data.</text>
</comment>
<reference evidence="2" key="1">
    <citation type="submission" date="2021-02" db="EMBL/GenBank/DDBJ databases">
        <authorList>
            <person name="Nieuwenhuis M."/>
            <person name="Van De Peppel L.J.J."/>
        </authorList>
    </citation>
    <scope>NUCLEOTIDE SEQUENCE</scope>
    <source>
        <strain evidence="2">D49</strain>
    </source>
</reference>
<accession>A0A9P7KH46</accession>
<gene>
    <name evidence="2" type="ORF">H0H81_007052</name>
</gene>
<protein>
    <recommendedName>
        <fullName evidence="4">HAT C-terminal dimerisation domain-containing protein</fullName>
    </recommendedName>
</protein>
<dbReference type="EMBL" id="JABCKI010001849">
    <property type="protein sequence ID" value="KAG5648450.1"/>
    <property type="molecule type" value="Genomic_DNA"/>
</dbReference>
<evidence type="ECO:0008006" key="4">
    <source>
        <dbReference type="Google" id="ProtNLM"/>
    </source>
</evidence>
<evidence type="ECO:0000313" key="3">
    <source>
        <dbReference type="Proteomes" id="UP000717328"/>
    </source>
</evidence>